<dbReference type="CDD" id="cd04301">
    <property type="entry name" value="NAT_SF"/>
    <property type="match status" value="1"/>
</dbReference>
<evidence type="ECO:0000313" key="5">
    <source>
        <dbReference type="Proteomes" id="UP000236959"/>
    </source>
</evidence>
<dbReference type="GO" id="GO:0016747">
    <property type="term" value="F:acyltransferase activity, transferring groups other than amino-acyl groups"/>
    <property type="evidence" value="ECO:0007669"/>
    <property type="project" value="InterPro"/>
</dbReference>
<dbReference type="AlphaFoldDB" id="A0A2S3ULT9"/>
<keyword evidence="5" id="KW-1185">Reference proteome</keyword>
<keyword evidence="1 4" id="KW-0808">Transferase</keyword>
<dbReference type="Proteomes" id="UP000236959">
    <property type="component" value="Unassembled WGS sequence"/>
</dbReference>
<feature type="domain" description="N-acetyltransferase" evidence="3">
    <location>
        <begin position="8"/>
        <end position="160"/>
    </location>
</feature>
<dbReference type="EMBL" id="PPCN01000012">
    <property type="protein sequence ID" value="POF28666.1"/>
    <property type="molecule type" value="Genomic_DNA"/>
</dbReference>
<evidence type="ECO:0000256" key="1">
    <source>
        <dbReference type="ARBA" id="ARBA00022679"/>
    </source>
</evidence>
<dbReference type="PANTHER" id="PTHR43877">
    <property type="entry name" value="AMINOALKYLPHOSPHONATE N-ACETYLTRANSFERASE-RELATED-RELATED"/>
    <property type="match status" value="1"/>
</dbReference>
<dbReference type="PROSITE" id="PS51186">
    <property type="entry name" value="GNAT"/>
    <property type="match status" value="1"/>
</dbReference>
<dbReference type="OrthoDB" id="9806849at2"/>
<keyword evidence="2" id="KW-0012">Acyltransferase</keyword>
<name>A0A2S3ULT9_9HYPH</name>
<dbReference type="InterPro" id="IPR016181">
    <property type="entry name" value="Acyl_CoA_acyltransferase"/>
</dbReference>
<organism evidence="4 5">
    <name type="scientific">Roseibium marinum</name>
    <dbReference type="NCBI Taxonomy" id="281252"/>
    <lineage>
        <taxon>Bacteria</taxon>
        <taxon>Pseudomonadati</taxon>
        <taxon>Pseudomonadota</taxon>
        <taxon>Alphaproteobacteria</taxon>
        <taxon>Hyphomicrobiales</taxon>
        <taxon>Stappiaceae</taxon>
        <taxon>Roseibium</taxon>
    </lineage>
</organism>
<comment type="caution">
    <text evidence="4">The sequence shown here is derived from an EMBL/GenBank/DDBJ whole genome shotgun (WGS) entry which is preliminary data.</text>
</comment>
<dbReference type="SUPFAM" id="SSF55729">
    <property type="entry name" value="Acyl-CoA N-acyltransferases (Nat)"/>
    <property type="match status" value="1"/>
</dbReference>
<evidence type="ECO:0000256" key="2">
    <source>
        <dbReference type="ARBA" id="ARBA00023315"/>
    </source>
</evidence>
<dbReference type="InterPro" id="IPR000182">
    <property type="entry name" value="GNAT_dom"/>
</dbReference>
<accession>A0A2S3ULT9</accession>
<evidence type="ECO:0000313" key="4">
    <source>
        <dbReference type="EMBL" id="POF28666.1"/>
    </source>
</evidence>
<reference evidence="4 5" key="1">
    <citation type="submission" date="2018-01" db="EMBL/GenBank/DDBJ databases">
        <title>Genomic Encyclopedia of Archaeal and Bacterial Type Strains, Phase II (KMG-II): from individual species to whole genera.</title>
        <authorList>
            <person name="Goeker M."/>
        </authorList>
    </citation>
    <scope>NUCLEOTIDE SEQUENCE [LARGE SCALE GENOMIC DNA]</scope>
    <source>
        <strain evidence="4 5">DSM 17023</strain>
    </source>
</reference>
<gene>
    <name evidence="4" type="ORF">CLV41_11280</name>
</gene>
<evidence type="ECO:0000259" key="3">
    <source>
        <dbReference type="PROSITE" id="PS51186"/>
    </source>
</evidence>
<sequence length="164" mass="18112">MTVMGNDFAIRRAEPGDRDALTDLCMRSKRSNGYDEAFMAQCAEELRVRDSWISDDHFWLAETATGNPVGCIRLSIAADGETGEVGTCFVDPDWKGKQVGRRLFGPLLEEARNRGVTRIGLDSDPFAEAFYARMGFTTIGRSPSGSIAGRTLPRMELLLDSEQV</sequence>
<protein>
    <submittedName>
        <fullName evidence="4">N-acetylglutamate synthase-like GNAT family acetyltransferase</fullName>
    </submittedName>
</protein>
<proteinExistence type="predicted"/>
<dbReference type="Gene3D" id="3.40.630.30">
    <property type="match status" value="1"/>
</dbReference>
<dbReference type="InterPro" id="IPR050832">
    <property type="entry name" value="Bact_Acetyltransf"/>
</dbReference>
<dbReference type="Pfam" id="PF00583">
    <property type="entry name" value="Acetyltransf_1"/>
    <property type="match status" value="1"/>
</dbReference>